<keyword evidence="1" id="KW-1133">Transmembrane helix</keyword>
<keyword evidence="1" id="KW-0472">Membrane</keyword>
<evidence type="ECO:0000313" key="2">
    <source>
        <dbReference type="EMBL" id="MDQ8832341.1"/>
    </source>
</evidence>
<dbReference type="RefSeq" id="WP_308937753.1">
    <property type="nucleotide sequence ID" value="NZ_JAVIBP010000005.1"/>
</dbReference>
<evidence type="ECO:0000313" key="3">
    <source>
        <dbReference type="Proteomes" id="UP001228446"/>
    </source>
</evidence>
<dbReference type="Proteomes" id="UP001228446">
    <property type="component" value="Unassembled WGS sequence"/>
</dbReference>
<organism evidence="2 3">
    <name type="scientific">Streptococcus ruminantium</name>
    <dbReference type="NCBI Taxonomy" id="1917441"/>
    <lineage>
        <taxon>Bacteria</taxon>
        <taxon>Bacillati</taxon>
        <taxon>Bacillota</taxon>
        <taxon>Bacilli</taxon>
        <taxon>Lactobacillales</taxon>
        <taxon>Streptococcaceae</taxon>
        <taxon>Streptococcus</taxon>
    </lineage>
</organism>
<dbReference type="EMBL" id="JAVIBX010000002">
    <property type="protein sequence ID" value="MDQ8832341.1"/>
    <property type="molecule type" value="Genomic_DNA"/>
</dbReference>
<dbReference type="Gene3D" id="2.40.50.660">
    <property type="match status" value="1"/>
</dbReference>
<feature type="transmembrane region" description="Helical" evidence="1">
    <location>
        <begin position="14"/>
        <end position="36"/>
    </location>
</feature>
<comment type="caution">
    <text evidence="2">The sequence shown here is derived from an EMBL/GenBank/DDBJ whole genome shotgun (WGS) entry which is preliminary data.</text>
</comment>
<keyword evidence="3" id="KW-1185">Reference proteome</keyword>
<sequence>MFASPDFGLTVHQMLFYAISSIILGVICFQIIKNLLEWHRNNQAPRETCSAKLVTKRTLIFGNEIARTNYYMTFDWNGQRREFRVRSEDYAVLAEGDTGILHFQGTRFLGFERFK</sequence>
<proteinExistence type="predicted"/>
<evidence type="ECO:0000256" key="1">
    <source>
        <dbReference type="SAM" id="Phobius"/>
    </source>
</evidence>
<reference evidence="2 3" key="1">
    <citation type="submission" date="2023-08" db="EMBL/GenBank/DDBJ databases">
        <title>Streptococcus ruminantium-associated sheep mastitis outbreak detected in Italy is distinct from bovine isolates.</title>
        <authorList>
            <person name="Rosa M.N."/>
            <person name="Vezina B."/>
            <person name="Tola S."/>
        </authorList>
    </citation>
    <scope>NUCLEOTIDE SEQUENCE [LARGE SCALE GENOMIC DNA]</scope>
    <source>
        <strain evidence="2 3">OM6730</strain>
    </source>
</reference>
<protein>
    <submittedName>
        <fullName evidence="2">DUF2500 domain-containing protein</fullName>
    </submittedName>
</protein>
<name>A0ABU1B0U0_9STRE</name>
<dbReference type="Pfam" id="PF10694">
    <property type="entry name" value="DUF2500"/>
    <property type="match status" value="1"/>
</dbReference>
<keyword evidence="1" id="KW-0812">Transmembrane</keyword>
<dbReference type="InterPro" id="IPR019635">
    <property type="entry name" value="DUF2500"/>
</dbReference>
<accession>A0ABU1B0U0</accession>
<gene>
    <name evidence="2" type="ORF">RFF62_00755</name>
</gene>